<dbReference type="PANTHER" id="PTHR46797">
    <property type="entry name" value="HTH-TYPE TRANSCRIPTIONAL REGULATOR"/>
    <property type="match status" value="1"/>
</dbReference>
<evidence type="ECO:0000259" key="2">
    <source>
        <dbReference type="PROSITE" id="PS50943"/>
    </source>
</evidence>
<dbReference type="Proteomes" id="UP000188388">
    <property type="component" value="Unassembled WGS sequence"/>
</dbReference>
<dbReference type="STRING" id="1631249.BQ8794_320026"/>
<dbReference type="GO" id="GO:0003700">
    <property type="term" value="F:DNA-binding transcription factor activity"/>
    <property type="evidence" value="ECO:0007669"/>
    <property type="project" value="TreeGrafter"/>
</dbReference>
<name>A0A1R3VD78_9HYPH</name>
<dbReference type="PROSITE" id="PS50943">
    <property type="entry name" value="HTH_CROC1"/>
    <property type="match status" value="1"/>
</dbReference>
<dbReference type="GO" id="GO:0005829">
    <property type="term" value="C:cytosol"/>
    <property type="evidence" value="ECO:0007669"/>
    <property type="project" value="TreeGrafter"/>
</dbReference>
<evidence type="ECO:0000256" key="1">
    <source>
        <dbReference type="ARBA" id="ARBA00023125"/>
    </source>
</evidence>
<organism evidence="3 4">
    <name type="scientific">Mesorhizobium prunaredense</name>
    <dbReference type="NCBI Taxonomy" id="1631249"/>
    <lineage>
        <taxon>Bacteria</taxon>
        <taxon>Pseudomonadati</taxon>
        <taxon>Pseudomonadota</taxon>
        <taxon>Alphaproteobacteria</taxon>
        <taxon>Hyphomicrobiales</taxon>
        <taxon>Phyllobacteriaceae</taxon>
        <taxon>Mesorhizobium</taxon>
    </lineage>
</organism>
<dbReference type="PANTHER" id="PTHR46797:SF1">
    <property type="entry name" value="METHYLPHOSPHONATE SYNTHASE"/>
    <property type="match status" value="1"/>
</dbReference>
<dbReference type="CDD" id="cd00093">
    <property type="entry name" value="HTH_XRE"/>
    <property type="match status" value="1"/>
</dbReference>
<dbReference type="InterPro" id="IPR050807">
    <property type="entry name" value="TransReg_Diox_bact_type"/>
</dbReference>
<dbReference type="Pfam" id="PF01381">
    <property type="entry name" value="HTH_3"/>
    <property type="match status" value="1"/>
</dbReference>
<gene>
    <name evidence="3" type="ORF">BQ8794_320026</name>
</gene>
<keyword evidence="1" id="KW-0238">DNA-binding</keyword>
<proteinExistence type="predicted"/>
<sequence>METMERDPAFIAEQVKFIRKLHRLTQQNLADAAGLTTRTIEKIESGRHRPDEQTLRSIARAMQIDAKYFEKPTPEQEARQKAEMERALRKMVLVPTHPIHTTSDFLGAFEQRHAFRIDTSAVTADEALDAAAAMTDYITDLNDIWDDVPRSQQLEYARSFVELCRQIEEHGYVCYMGDHRQRLREKDRPTLVFGVGLMTIQPKEGVDGTRYALIHLEGRWESLDADRVLRPLDPA</sequence>
<dbReference type="InterPro" id="IPR001387">
    <property type="entry name" value="Cro/C1-type_HTH"/>
</dbReference>
<feature type="domain" description="HTH cro/C1-type" evidence="2">
    <location>
        <begin position="15"/>
        <end position="69"/>
    </location>
</feature>
<dbReference type="GO" id="GO:0003677">
    <property type="term" value="F:DNA binding"/>
    <property type="evidence" value="ECO:0007669"/>
    <property type="project" value="UniProtKB-KW"/>
</dbReference>
<protein>
    <submittedName>
        <fullName evidence="3">Helix-turn-helix domain protein</fullName>
    </submittedName>
</protein>
<dbReference type="InterPro" id="IPR010982">
    <property type="entry name" value="Lambda_DNA-bd_dom_sf"/>
</dbReference>
<dbReference type="EMBL" id="FTPD01000026">
    <property type="protein sequence ID" value="SIT57204.1"/>
    <property type="molecule type" value="Genomic_DNA"/>
</dbReference>
<evidence type="ECO:0000313" key="3">
    <source>
        <dbReference type="EMBL" id="SIT57204.1"/>
    </source>
</evidence>
<dbReference type="Gene3D" id="1.10.260.40">
    <property type="entry name" value="lambda repressor-like DNA-binding domains"/>
    <property type="match status" value="1"/>
</dbReference>
<evidence type="ECO:0000313" key="4">
    <source>
        <dbReference type="Proteomes" id="UP000188388"/>
    </source>
</evidence>
<dbReference type="SUPFAM" id="SSF47413">
    <property type="entry name" value="lambda repressor-like DNA-binding domains"/>
    <property type="match status" value="1"/>
</dbReference>
<dbReference type="AlphaFoldDB" id="A0A1R3VD78"/>
<reference evidence="4" key="1">
    <citation type="submission" date="2017-01" db="EMBL/GenBank/DDBJ databases">
        <authorList>
            <person name="Brunel B."/>
        </authorList>
    </citation>
    <scope>NUCLEOTIDE SEQUENCE [LARGE SCALE GENOMIC DNA]</scope>
</reference>
<dbReference type="RefSeq" id="WP_077380529.1">
    <property type="nucleotide sequence ID" value="NZ_FTPD01000026.1"/>
</dbReference>
<accession>A0A1R3VD78</accession>
<dbReference type="SMART" id="SM00530">
    <property type="entry name" value="HTH_XRE"/>
    <property type="match status" value="1"/>
</dbReference>
<keyword evidence="4" id="KW-1185">Reference proteome</keyword>